<evidence type="ECO:0000256" key="4">
    <source>
        <dbReference type="SAM" id="MobiDB-lite"/>
    </source>
</evidence>
<sequence length="642" mass="71843">KMLLTSGPVTNSTSTGTNRSVLLPSVPHRPATHSRVWRKNKTCKHYTRDVVCLPFSSSSSVSSSTLRIPRGDSRAKLAQDGLIGKISFTSDWSEAQLRDEITAIFRRTFALPIGQPLPFEYLSTVKGCKKLMKPNVSSNFLWGGKEVGSITSTSCLYILALMHKPIQEPEELSEDDFESPVCLRRRVHTMESDMDKDELHQETEDVRQGSVNNRLRENPLHQILPSLSAFPHAVGGTVPSPLMEGEAGHLETESSTLDGDNEREAEEPRQLFPYNVAEFIPFYLEEEEALEEAIQRSLIEDSAGPSTVHTLRSSEKLSKEEIAGLLRAHSEKVITSGTRKIFISRANVWTTTLRQFKRPRFAESCDMLYVTFASDEHGCEEDAADLGGPRREFFRLLVKAIFQDSGAFEGTPNGYTPRLNILHLQNGLYRTIGRMISTIIVQGGEPPAFLAPHVVDYILYGDILQLHLTPADIGDPELRENLKKVQHATTPDELEEAVSCCDSWRFQVEGLPHIVTMDNRDIFVKNAALYHGVLQRQSSLDQLLDGLSYYGVLSLLRENPGVRVLLDMPEQDSDLAADLVAALLKPSYSVLGSNRRAKEELIVVKFRDFLQCVEDQVAPRPHSAAGVEEGRRRARVGKERQR</sequence>
<evidence type="ECO:0000259" key="5">
    <source>
        <dbReference type="PROSITE" id="PS50237"/>
    </source>
</evidence>
<feature type="region of interest" description="Disordered" evidence="4">
    <location>
        <begin position="239"/>
        <end position="265"/>
    </location>
</feature>
<evidence type="ECO:0000256" key="1">
    <source>
        <dbReference type="ARBA" id="ARBA00022679"/>
    </source>
</evidence>
<organism evidence="6 7">
    <name type="scientific">Xyrichtys novacula</name>
    <name type="common">Pearly razorfish</name>
    <name type="synonym">Hemipteronotus novacula</name>
    <dbReference type="NCBI Taxonomy" id="13765"/>
    <lineage>
        <taxon>Eukaryota</taxon>
        <taxon>Metazoa</taxon>
        <taxon>Chordata</taxon>
        <taxon>Craniata</taxon>
        <taxon>Vertebrata</taxon>
        <taxon>Euteleostomi</taxon>
        <taxon>Actinopterygii</taxon>
        <taxon>Neopterygii</taxon>
        <taxon>Teleostei</taxon>
        <taxon>Neoteleostei</taxon>
        <taxon>Acanthomorphata</taxon>
        <taxon>Eupercaria</taxon>
        <taxon>Labriformes</taxon>
        <taxon>Labridae</taxon>
        <taxon>Xyrichtys</taxon>
    </lineage>
</organism>
<dbReference type="InterPro" id="IPR035983">
    <property type="entry name" value="Hect_E3_ubiquitin_ligase"/>
</dbReference>
<feature type="region of interest" description="Disordered" evidence="4">
    <location>
        <begin position="1"/>
        <end position="20"/>
    </location>
</feature>
<dbReference type="GO" id="GO:0004842">
    <property type="term" value="F:ubiquitin-protein transferase activity"/>
    <property type="evidence" value="ECO:0007669"/>
    <property type="project" value="InterPro"/>
</dbReference>
<protein>
    <submittedName>
        <fullName evidence="6">Uncharacterized protein LOC113053478</fullName>
    </submittedName>
</protein>
<feature type="non-terminal residue" evidence="6">
    <location>
        <position position="1"/>
    </location>
</feature>
<dbReference type="PROSITE" id="PS50237">
    <property type="entry name" value="HECT"/>
    <property type="match status" value="1"/>
</dbReference>
<evidence type="ECO:0000313" key="6">
    <source>
        <dbReference type="EMBL" id="CAJ1074951.1"/>
    </source>
</evidence>
<dbReference type="Proteomes" id="UP001178508">
    <property type="component" value="Chromosome 16"/>
</dbReference>
<evidence type="ECO:0000256" key="3">
    <source>
        <dbReference type="PROSITE-ProRule" id="PRU00104"/>
    </source>
</evidence>
<dbReference type="AlphaFoldDB" id="A0AAV1GP07"/>
<keyword evidence="2 3" id="KW-0833">Ubl conjugation pathway</keyword>
<dbReference type="SUPFAM" id="SSF56204">
    <property type="entry name" value="Hect, E3 ligase catalytic domain"/>
    <property type="match status" value="1"/>
</dbReference>
<feature type="region of interest" description="Disordered" evidence="4">
    <location>
        <begin position="618"/>
        <end position="642"/>
    </location>
</feature>
<feature type="domain" description="HECT" evidence="5">
    <location>
        <begin position="358"/>
        <end position="485"/>
    </location>
</feature>
<dbReference type="InterPro" id="IPR000569">
    <property type="entry name" value="HECT_dom"/>
</dbReference>
<dbReference type="SMART" id="SM00119">
    <property type="entry name" value="HECTc"/>
    <property type="match status" value="1"/>
</dbReference>
<evidence type="ECO:0000256" key="2">
    <source>
        <dbReference type="ARBA" id="ARBA00022786"/>
    </source>
</evidence>
<accession>A0AAV1GP07</accession>
<name>A0AAV1GP07_XYRNO</name>
<dbReference type="EMBL" id="OY660879">
    <property type="protein sequence ID" value="CAJ1074951.1"/>
    <property type="molecule type" value="Genomic_DNA"/>
</dbReference>
<keyword evidence="7" id="KW-1185">Reference proteome</keyword>
<keyword evidence="1" id="KW-0808">Transferase</keyword>
<feature type="compositionally biased region" description="Polar residues" evidence="4">
    <location>
        <begin position="7"/>
        <end position="20"/>
    </location>
</feature>
<evidence type="ECO:0000313" key="7">
    <source>
        <dbReference type="Proteomes" id="UP001178508"/>
    </source>
</evidence>
<comment type="caution">
    <text evidence="3">Lacks conserved residue(s) required for the propagation of feature annotation.</text>
</comment>
<proteinExistence type="predicted"/>
<reference evidence="6" key="1">
    <citation type="submission" date="2023-08" db="EMBL/GenBank/DDBJ databases">
        <authorList>
            <person name="Alioto T."/>
            <person name="Alioto T."/>
            <person name="Gomez Garrido J."/>
        </authorList>
    </citation>
    <scope>NUCLEOTIDE SEQUENCE</scope>
</reference>
<dbReference type="Gene3D" id="3.90.1750.10">
    <property type="entry name" value="Hect, E3 ligase catalytic domains"/>
    <property type="match status" value="1"/>
</dbReference>
<feature type="compositionally biased region" description="Basic and acidic residues" evidence="4">
    <location>
        <begin position="628"/>
        <end position="642"/>
    </location>
</feature>
<gene>
    <name evidence="6" type="ORF">XNOV1_A042309</name>
</gene>